<feature type="transmembrane region" description="Helical" evidence="1">
    <location>
        <begin position="33"/>
        <end position="51"/>
    </location>
</feature>
<feature type="transmembrane region" description="Helical" evidence="1">
    <location>
        <begin position="187"/>
        <end position="205"/>
    </location>
</feature>
<dbReference type="NCBIfam" id="NF033634">
    <property type="entry name" value="SLATT_1"/>
    <property type="match status" value="1"/>
</dbReference>
<accession>A0A7W7T5B7</accession>
<organism evidence="3 4">
    <name type="scientific">Saccharothrix violaceirubra</name>
    <dbReference type="NCBI Taxonomy" id="413306"/>
    <lineage>
        <taxon>Bacteria</taxon>
        <taxon>Bacillati</taxon>
        <taxon>Actinomycetota</taxon>
        <taxon>Actinomycetes</taxon>
        <taxon>Pseudonocardiales</taxon>
        <taxon>Pseudonocardiaceae</taxon>
        <taxon>Saccharothrix</taxon>
    </lineage>
</organism>
<reference evidence="3 4" key="1">
    <citation type="submission" date="2020-08" db="EMBL/GenBank/DDBJ databases">
        <title>Sequencing the genomes of 1000 actinobacteria strains.</title>
        <authorList>
            <person name="Klenk H.-P."/>
        </authorList>
    </citation>
    <scope>NUCLEOTIDE SEQUENCE [LARGE SCALE GENOMIC DNA]</scope>
    <source>
        <strain evidence="3 4">DSM 45084</strain>
    </source>
</reference>
<evidence type="ECO:0000259" key="2">
    <source>
        <dbReference type="Pfam" id="PF18181"/>
    </source>
</evidence>
<keyword evidence="1" id="KW-1133">Transmembrane helix</keyword>
<keyword evidence="4" id="KW-1185">Reference proteome</keyword>
<evidence type="ECO:0000313" key="4">
    <source>
        <dbReference type="Proteomes" id="UP000542674"/>
    </source>
</evidence>
<dbReference type="InterPro" id="IPR040884">
    <property type="entry name" value="SLATT_1"/>
</dbReference>
<comment type="caution">
    <text evidence="3">The sequence shown here is derived from an EMBL/GenBank/DDBJ whole genome shotgun (WGS) entry which is preliminary data.</text>
</comment>
<keyword evidence="1" id="KW-0472">Membrane</keyword>
<dbReference type="Proteomes" id="UP000542674">
    <property type="component" value="Unassembled WGS sequence"/>
</dbReference>
<dbReference type="RefSeq" id="WP_184670157.1">
    <property type="nucleotide sequence ID" value="NZ_BAABAI010000026.1"/>
</dbReference>
<feature type="domain" description="SMODS and SLOG-associating 2TM effector" evidence="2">
    <location>
        <begin position="157"/>
        <end position="279"/>
    </location>
</feature>
<evidence type="ECO:0000313" key="3">
    <source>
        <dbReference type="EMBL" id="MBB4966267.1"/>
    </source>
</evidence>
<dbReference type="EMBL" id="JACHJS010000001">
    <property type="protein sequence ID" value="MBB4966267.1"/>
    <property type="molecule type" value="Genomic_DNA"/>
</dbReference>
<dbReference type="InterPro" id="IPR025325">
    <property type="entry name" value="DUF4231"/>
</dbReference>
<feature type="transmembrane region" description="Helical" evidence="1">
    <location>
        <begin position="57"/>
        <end position="76"/>
    </location>
</feature>
<proteinExistence type="predicted"/>
<protein>
    <recommendedName>
        <fullName evidence="2">SMODS and SLOG-associating 2TM effector domain-containing protein</fullName>
    </recommendedName>
</protein>
<keyword evidence="1" id="KW-0812">Transmembrane</keyword>
<name>A0A7W7T5B7_9PSEU</name>
<dbReference type="Pfam" id="PF14015">
    <property type="entry name" value="DUF4231"/>
    <property type="match status" value="1"/>
</dbReference>
<dbReference type="AlphaFoldDB" id="A0A7W7T5B7"/>
<evidence type="ECO:0000256" key="1">
    <source>
        <dbReference type="SAM" id="Phobius"/>
    </source>
</evidence>
<gene>
    <name evidence="3" type="ORF">F4559_003626</name>
</gene>
<dbReference type="Pfam" id="PF18181">
    <property type="entry name" value="SLATT_1"/>
    <property type="match status" value="1"/>
</dbReference>
<sequence length="291" mass="32182">MSEEKARWVWRRQGVWSATATALKNRVERIRRWSMIALVGAALAGVTAAFVQEAAPVVARWITGFAVVSVASSVYLRGRLGKDAVAEWTTARRTSESLKSEVYRFLAGTAPYHDRDATRLHDRAEEIDRQAKDLDPHTTGIRVADRELPRVYDIRSYEDVRVRAQITGYFKPKAAQSDRRLRRFGRLDFVIGYAGAALTAFATVFFGDVSAVIGALTTVGATLAAHVAESELRYLAVEYTRTAAELDRLCERRAIGGVASDDEFVDACEQVIVSENQAWVARLGRSNGGTP</sequence>